<organism evidence="1 2">
    <name type="scientific">Brenneria corticis</name>
    <dbReference type="NCBI Taxonomy" id="2173106"/>
    <lineage>
        <taxon>Bacteria</taxon>
        <taxon>Pseudomonadati</taxon>
        <taxon>Pseudomonadota</taxon>
        <taxon>Gammaproteobacteria</taxon>
        <taxon>Enterobacterales</taxon>
        <taxon>Pectobacteriaceae</taxon>
        <taxon>Brenneria</taxon>
    </lineage>
</organism>
<accession>A0A2U1TJZ1</accession>
<proteinExistence type="predicted"/>
<evidence type="ECO:0000313" key="2">
    <source>
        <dbReference type="Proteomes" id="UP000296159"/>
    </source>
</evidence>
<comment type="caution">
    <text evidence="1">The sequence shown here is derived from an EMBL/GenBank/DDBJ whole genome shotgun (WGS) entry which is preliminary data.</text>
</comment>
<evidence type="ECO:0000313" key="1">
    <source>
        <dbReference type="EMBL" id="PWC09723.1"/>
    </source>
</evidence>
<dbReference type="Proteomes" id="UP000296159">
    <property type="component" value="Unassembled WGS sequence"/>
</dbReference>
<dbReference type="EMBL" id="QDKH01000045">
    <property type="protein sequence ID" value="PWC09723.1"/>
    <property type="molecule type" value="Genomic_DNA"/>
</dbReference>
<dbReference type="AlphaFoldDB" id="A0A2U1TJZ1"/>
<protein>
    <submittedName>
        <fullName evidence="1">Uncharacterized protein</fullName>
    </submittedName>
</protein>
<reference evidence="1 2" key="1">
    <citation type="submission" date="2018-04" db="EMBL/GenBank/DDBJ databases">
        <title>Brenneria corticis sp.nov.</title>
        <authorList>
            <person name="Li Y."/>
        </authorList>
    </citation>
    <scope>NUCLEOTIDE SEQUENCE [LARGE SCALE GENOMIC DNA]</scope>
    <source>
        <strain evidence="1 2">CFCC 11842</strain>
    </source>
</reference>
<name>A0A2U1TJZ1_9GAMM</name>
<sequence length="211" mass="23918">MGVYDNDKDFLIADRNLSRRYTINYKGSEHAWNSAWIRGVDYTFAAKNNNNITTRYLIKSNNKKNVDGKNIRQIYSDGTMVVEWVECSNGDVFLERENSTITLEKNGAVFGCKRKIVSSKLQSINVEEKLSGAVFISEYYETSKFLLPSAQIGLCFKFIVTKNKGISIICYGGDAFRMGKSEISSSNLGDSVNLICVNEGVWDCEFWGQWE</sequence>
<gene>
    <name evidence="1" type="ORF">DDT56_23280</name>
</gene>
<keyword evidence="2" id="KW-1185">Reference proteome</keyword>